<dbReference type="GO" id="GO:0005634">
    <property type="term" value="C:nucleus"/>
    <property type="evidence" value="ECO:0007669"/>
    <property type="project" value="TreeGrafter"/>
</dbReference>
<dbReference type="OrthoDB" id="441812at2759"/>
<dbReference type="Gene3D" id="3.90.1410.10">
    <property type="entry name" value="set domain protein methyltransferase, domain 1"/>
    <property type="match status" value="1"/>
</dbReference>
<dbReference type="GeneID" id="54482029"/>
<organism evidence="1 2">
    <name type="scientific">Pseudovirgaria hyperparasitica</name>
    <dbReference type="NCBI Taxonomy" id="470096"/>
    <lineage>
        <taxon>Eukaryota</taxon>
        <taxon>Fungi</taxon>
        <taxon>Dikarya</taxon>
        <taxon>Ascomycota</taxon>
        <taxon>Pezizomycotina</taxon>
        <taxon>Dothideomycetes</taxon>
        <taxon>Dothideomycetes incertae sedis</taxon>
        <taxon>Acrospermales</taxon>
        <taxon>Acrospermaceae</taxon>
        <taxon>Pseudovirgaria</taxon>
    </lineage>
</organism>
<dbReference type="GO" id="GO:0016279">
    <property type="term" value="F:protein-lysine N-methyltransferase activity"/>
    <property type="evidence" value="ECO:0007669"/>
    <property type="project" value="TreeGrafter"/>
</dbReference>
<dbReference type="RefSeq" id="XP_033600766.1">
    <property type="nucleotide sequence ID" value="XM_033740975.1"/>
</dbReference>
<reference evidence="1" key="1">
    <citation type="journal article" date="2020" name="Stud. Mycol.">
        <title>101 Dothideomycetes genomes: a test case for predicting lifestyles and emergence of pathogens.</title>
        <authorList>
            <person name="Haridas S."/>
            <person name="Albert R."/>
            <person name="Binder M."/>
            <person name="Bloem J."/>
            <person name="Labutti K."/>
            <person name="Salamov A."/>
            <person name="Andreopoulos B."/>
            <person name="Baker S."/>
            <person name="Barry K."/>
            <person name="Bills G."/>
            <person name="Bluhm B."/>
            <person name="Cannon C."/>
            <person name="Castanera R."/>
            <person name="Culley D."/>
            <person name="Daum C."/>
            <person name="Ezra D."/>
            <person name="Gonzalez J."/>
            <person name="Henrissat B."/>
            <person name="Kuo A."/>
            <person name="Liang C."/>
            <person name="Lipzen A."/>
            <person name="Lutzoni F."/>
            <person name="Magnuson J."/>
            <person name="Mondo S."/>
            <person name="Nolan M."/>
            <person name="Ohm R."/>
            <person name="Pangilinan J."/>
            <person name="Park H.-J."/>
            <person name="Ramirez L."/>
            <person name="Alfaro M."/>
            <person name="Sun H."/>
            <person name="Tritt A."/>
            <person name="Yoshinaga Y."/>
            <person name="Zwiers L.-H."/>
            <person name="Turgeon B."/>
            <person name="Goodwin S."/>
            <person name="Spatafora J."/>
            <person name="Crous P."/>
            <person name="Grigoriev I."/>
        </authorList>
    </citation>
    <scope>NUCLEOTIDE SEQUENCE</scope>
    <source>
        <strain evidence="1">CBS 121739</strain>
    </source>
</reference>
<dbReference type="AlphaFoldDB" id="A0A6A6W6Z5"/>
<dbReference type="EMBL" id="ML996571">
    <property type="protein sequence ID" value="KAF2758315.1"/>
    <property type="molecule type" value="Genomic_DNA"/>
</dbReference>
<accession>A0A6A6W6Z5</accession>
<protein>
    <submittedName>
        <fullName evidence="1">SET domain-containing protein</fullName>
    </submittedName>
</protein>
<dbReference type="SUPFAM" id="SSF82199">
    <property type="entry name" value="SET domain"/>
    <property type="match status" value="1"/>
</dbReference>
<sequence length="470" mass="53030">MIRRGRSEGWFSLSCTAWQSWASLNGVTLNGASVDRVAHKGCAVLATQDLRAAEHHYIMTVPRELVVSLESIEIQAKSDKHLAEILAALGSFGRTTRGAVLCSLLMQVTIACPDVPRGVGVSTPCTDYVKFLPEELLPTFWNDDELELLKGTSLHIATQTKIKSLTREFQQFRDATQEIAWCKAYWWKDNGMAFDDWKQVDAMYRSRALEFPGIGDAMVPGIDMANHASGDATGALYETDENGDAVLQLKDDVKFRDGDEITITYGDEKGACEMIFSYGFIDDEMGSAKVIFLELSIPEDDPLKPAKVFVATSAPGFRVFENAGQVLWEGDFVYIACVNEEDGLEFKIIQANSGERELQSFWKEVQITEMESLKTYLQNDPMWHVFQLRAIVLLQGRVKEQLELLQQSDSRTREEIVSETIRDGPRRMAARLRELELDLLERAYAMFEEKKTEMLESPVVKKYLGQEDVD</sequence>
<dbReference type="CDD" id="cd10527">
    <property type="entry name" value="SET_LSMT"/>
    <property type="match status" value="1"/>
</dbReference>
<evidence type="ECO:0000313" key="2">
    <source>
        <dbReference type="Proteomes" id="UP000799437"/>
    </source>
</evidence>
<dbReference type="InterPro" id="IPR050600">
    <property type="entry name" value="SETD3_SETD6_MTase"/>
</dbReference>
<dbReference type="PANTHER" id="PTHR13271:SF76">
    <property type="entry name" value="SET DOMAIN-CONTAINING PROTEIN 8"/>
    <property type="match status" value="1"/>
</dbReference>
<dbReference type="Proteomes" id="UP000799437">
    <property type="component" value="Unassembled WGS sequence"/>
</dbReference>
<proteinExistence type="predicted"/>
<gene>
    <name evidence="1" type="ORF">EJ05DRAFT_347172</name>
</gene>
<keyword evidence="2" id="KW-1185">Reference proteome</keyword>
<evidence type="ECO:0000313" key="1">
    <source>
        <dbReference type="EMBL" id="KAF2758315.1"/>
    </source>
</evidence>
<dbReference type="InterPro" id="IPR046341">
    <property type="entry name" value="SET_dom_sf"/>
</dbReference>
<dbReference type="PANTHER" id="PTHR13271">
    <property type="entry name" value="UNCHARACTERIZED PUTATIVE METHYLTRANSFERASE"/>
    <property type="match status" value="1"/>
</dbReference>
<name>A0A6A6W6Z5_9PEZI</name>